<gene>
    <name evidence="2" type="ORF">NUH29_03195</name>
</gene>
<organism evidence="2 3">
    <name type="scientific">Protaetiibacter mangrovi</name>
    <dbReference type="NCBI Taxonomy" id="2970926"/>
    <lineage>
        <taxon>Bacteria</taxon>
        <taxon>Bacillati</taxon>
        <taxon>Actinomycetota</taxon>
        <taxon>Actinomycetes</taxon>
        <taxon>Micrococcales</taxon>
        <taxon>Microbacteriaceae</taxon>
        <taxon>Protaetiibacter</taxon>
    </lineage>
</organism>
<keyword evidence="1" id="KW-0812">Transmembrane</keyword>
<dbReference type="EMBL" id="JANTHX010000004">
    <property type="protein sequence ID" value="MCS0498555.1"/>
    <property type="molecule type" value="Genomic_DNA"/>
</dbReference>
<evidence type="ECO:0000313" key="2">
    <source>
        <dbReference type="EMBL" id="MCS0498555.1"/>
    </source>
</evidence>
<evidence type="ECO:0000256" key="1">
    <source>
        <dbReference type="SAM" id="Phobius"/>
    </source>
</evidence>
<sequence length="167" mass="18237">MNTTRGSLVASILLGATRVALGAFWLNEGLFKYQAGFAGDDIRLVVDGATRNSRVPEYFQAFADGPMRAASELLGFVIPLLETGLGVVLVLGLLTFPAALGSVLTLMLYWSADQLIAQYPVMVVLSLPIVAWPLLASRFGLTSLLERMRLRRHPDARPLAPAVRRWL</sequence>
<keyword evidence="1" id="KW-1133">Transmembrane helix</keyword>
<dbReference type="Proteomes" id="UP001205337">
    <property type="component" value="Unassembled WGS sequence"/>
</dbReference>
<evidence type="ECO:0000313" key="3">
    <source>
        <dbReference type="Proteomes" id="UP001205337"/>
    </source>
</evidence>
<comment type="caution">
    <text evidence="2">The sequence shown here is derived from an EMBL/GenBank/DDBJ whole genome shotgun (WGS) entry which is preliminary data.</text>
</comment>
<reference evidence="2 3" key="1">
    <citation type="submission" date="2022-08" db="EMBL/GenBank/DDBJ databases">
        <authorList>
            <person name="Li F."/>
        </authorList>
    </citation>
    <scope>NUCLEOTIDE SEQUENCE [LARGE SCALE GENOMIC DNA]</scope>
    <source>
        <strain evidence="2 3">10F1B-8-1</strain>
    </source>
</reference>
<accession>A0ABT1ZCX3</accession>
<protein>
    <submittedName>
        <fullName evidence="2">DoxX family membrane protein</fullName>
    </submittedName>
</protein>
<keyword evidence="3" id="KW-1185">Reference proteome</keyword>
<proteinExistence type="predicted"/>
<feature type="transmembrane region" description="Helical" evidence="1">
    <location>
        <begin position="85"/>
        <end position="110"/>
    </location>
</feature>
<dbReference type="RefSeq" id="WP_258797508.1">
    <property type="nucleotide sequence ID" value="NZ_JANTHX010000004.1"/>
</dbReference>
<name>A0ABT1ZCX3_9MICO</name>
<feature type="transmembrane region" description="Helical" evidence="1">
    <location>
        <begin position="6"/>
        <end position="26"/>
    </location>
</feature>
<feature type="transmembrane region" description="Helical" evidence="1">
    <location>
        <begin position="116"/>
        <end position="141"/>
    </location>
</feature>
<keyword evidence="1" id="KW-0472">Membrane</keyword>